<keyword evidence="12 14" id="KW-0324">Glycolysis</keyword>
<comment type="caution">
    <text evidence="14">Lacks conserved residue(s) required for the propagation of feature annotation.</text>
</comment>
<feature type="binding site" description="in other chain" evidence="14">
    <location>
        <position position="213"/>
    </location>
    <ligand>
        <name>ADP</name>
        <dbReference type="ChEBI" id="CHEBI:456216"/>
        <note>allosteric activator; ligand shared between dimeric partners</note>
    </ligand>
</feature>
<dbReference type="GO" id="GO:0046872">
    <property type="term" value="F:metal ion binding"/>
    <property type="evidence" value="ECO:0007669"/>
    <property type="project" value="UniProtKB-KW"/>
</dbReference>
<dbReference type="SUPFAM" id="SSF53784">
    <property type="entry name" value="Phosphofructokinase"/>
    <property type="match status" value="1"/>
</dbReference>
<keyword evidence="11 14" id="KW-0460">Magnesium</keyword>
<feature type="binding site" evidence="14">
    <location>
        <position position="164"/>
    </location>
    <ligand>
        <name>substrate</name>
        <note>ligand shared between dimeric partners</note>
    </ligand>
</feature>
<gene>
    <name evidence="14" type="primary">pfkA</name>
    <name evidence="16" type="ordered locus">Sulku_1881</name>
</gene>
<evidence type="ECO:0000256" key="11">
    <source>
        <dbReference type="ARBA" id="ARBA00022842"/>
    </source>
</evidence>
<feature type="binding site" description="in other chain" evidence="14">
    <location>
        <begin position="187"/>
        <end position="189"/>
    </location>
    <ligand>
        <name>ADP</name>
        <dbReference type="ChEBI" id="CHEBI:456216"/>
        <note>allosteric activator; ligand shared between dimeric partners</note>
    </ligand>
</feature>
<dbReference type="STRING" id="709032.Sulku_1881"/>
<dbReference type="FunFam" id="3.40.50.460:FF:000002">
    <property type="entry name" value="ATP-dependent 6-phosphofructokinase"/>
    <property type="match status" value="1"/>
</dbReference>
<evidence type="ECO:0000313" key="16">
    <source>
        <dbReference type="EMBL" id="ADR34541.1"/>
    </source>
</evidence>
<dbReference type="Gene3D" id="3.40.50.460">
    <property type="entry name" value="Phosphofructokinase domain"/>
    <property type="match status" value="1"/>
</dbReference>
<evidence type="ECO:0000256" key="8">
    <source>
        <dbReference type="ARBA" id="ARBA00022741"/>
    </source>
</evidence>
<name>E4U1R8_SULKY</name>
<protein>
    <recommendedName>
        <fullName evidence="14">ATP-dependent 6-phosphofructokinase</fullName>
        <shortName evidence="14">ATP-PFK</shortName>
        <shortName evidence="14">Phosphofructokinase</shortName>
        <ecNumber evidence="14">2.7.1.11</ecNumber>
    </recommendedName>
    <alternativeName>
        <fullName evidence="14">Phosphohexokinase</fullName>
    </alternativeName>
</protein>
<evidence type="ECO:0000256" key="12">
    <source>
        <dbReference type="ARBA" id="ARBA00023152"/>
    </source>
</evidence>
<dbReference type="UniPathway" id="UPA00109">
    <property type="reaction ID" value="UER00182"/>
</dbReference>
<dbReference type="InterPro" id="IPR022953">
    <property type="entry name" value="ATP_PFK"/>
</dbReference>
<dbReference type="GO" id="GO:0016208">
    <property type="term" value="F:AMP binding"/>
    <property type="evidence" value="ECO:0007669"/>
    <property type="project" value="TreeGrafter"/>
</dbReference>
<dbReference type="InterPro" id="IPR012828">
    <property type="entry name" value="PFKA_ATP_prok"/>
</dbReference>
<evidence type="ECO:0000256" key="1">
    <source>
        <dbReference type="ARBA" id="ARBA00001946"/>
    </source>
</evidence>
<dbReference type="GO" id="GO:0048029">
    <property type="term" value="F:monosaccharide binding"/>
    <property type="evidence" value="ECO:0007669"/>
    <property type="project" value="TreeGrafter"/>
</dbReference>
<comment type="subcellular location">
    <subcellularLocation>
        <location evidence="2 14">Cytoplasm</location>
    </subcellularLocation>
</comment>
<dbReference type="GO" id="GO:0005945">
    <property type="term" value="C:6-phosphofructokinase complex"/>
    <property type="evidence" value="ECO:0007669"/>
    <property type="project" value="TreeGrafter"/>
</dbReference>
<keyword evidence="10 14" id="KW-0067">ATP-binding</keyword>
<dbReference type="GO" id="GO:0003872">
    <property type="term" value="F:6-phosphofructokinase activity"/>
    <property type="evidence" value="ECO:0007669"/>
    <property type="project" value="UniProtKB-UniRule"/>
</dbReference>
<dbReference type="EC" id="2.7.1.11" evidence="14"/>
<evidence type="ECO:0000259" key="15">
    <source>
        <dbReference type="Pfam" id="PF00365"/>
    </source>
</evidence>
<dbReference type="GO" id="GO:0042802">
    <property type="term" value="F:identical protein binding"/>
    <property type="evidence" value="ECO:0007669"/>
    <property type="project" value="TreeGrafter"/>
</dbReference>
<comment type="similarity">
    <text evidence="14">Belongs to the phosphofructokinase type A (PFKA) family. ATP-dependent PFK group I subfamily. Prokaryotic clade 'B1' sub-subfamily.</text>
</comment>
<dbReference type="eggNOG" id="COG0205">
    <property type="taxonomic scope" value="Bacteria"/>
</dbReference>
<evidence type="ECO:0000256" key="9">
    <source>
        <dbReference type="ARBA" id="ARBA00022777"/>
    </source>
</evidence>
<feature type="binding site" evidence="14">
    <location>
        <begin position="103"/>
        <end position="106"/>
    </location>
    <ligand>
        <name>ATP</name>
        <dbReference type="ChEBI" id="CHEBI:30616"/>
    </ligand>
</feature>
<keyword evidence="6 14" id="KW-0808">Transferase</keyword>
<dbReference type="Proteomes" id="UP000008721">
    <property type="component" value="Chromosome"/>
</dbReference>
<keyword evidence="7 14" id="KW-0479">Metal-binding</keyword>
<feature type="binding site" description="in other chain" evidence="14">
    <location>
        <position position="156"/>
    </location>
    <ligand>
        <name>ADP</name>
        <dbReference type="ChEBI" id="CHEBI:456216"/>
        <note>allosteric activator; ligand shared between dimeric partners</note>
    </ligand>
</feature>
<evidence type="ECO:0000256" key="4">
    <source>
        <dbReference type="ARBA" id="ARBA00022490"/>
    </source>
</evidence>
<evidence type="ECO:0000256" key="6">
    <source>
        <dbReference type="ARBA" id="ARBA00022679"/>
    </source>
</evidence>
<dbReference type="GO" id="GO:0005524">
    <property type="term" value="F:ATP binding"/>
    <property type="evidence" value="ECO:0007669"/>
    <property type="project" value="UniProtKB-KW"/>
</dbReference>
<feature type="binding site" evidence="14">
    <location>
        <position position="12"/>
    </location>
    <ligand>
        <name>ATP</name>
        <dbReference type="ChEBI" id="CHEBI:30616"/>
    </ligand>
</feature>
<dbReference type="InterPro" id="IPR000023">
    <property type="entry name" value="Phosphofructokinase_dom"/>
</dbReference>
<comment type="function">
    <text evidence="14">Catalyzes the phosphorylation of D-fructose 6-phosphate to fructose 1,6-bisphosphate by ATP, the first committing step of glycolysis.</text>
</comment>
<dbReference type="GO" id="GO:0006002">
    <property type="term" value="P:fructose 6-phosphate metabolic process"/>
    <property type="evidence" value="ECO:0007669"/>
    <property type="project" value="InterPro"/>
</dbReference>
<evidence type="ECO:0000313" key="17">
    <source>
        <dbReference type="Proteomes" id="UP000008721"/>
    </source>
</evidence>
<comment type="pathway">
    <text evidence="3 14">Carbohydrate degradation; glycolysis; D-glyceraldehyde 3-phosphate and glycerone phosphate from D-glucose: step 3/4.</text>
</comment>
<dbReference type="PANTHER" id="PTHR13697:SF4">
    <property type="entry name" value="ATP-DEPENDENT 6-PHOSPHOFRUCTOKINASE"/>
    <property type="match status" value="1"/>
</dbReference>
<dbReference type="Gene3D" id="3.40.50.450">
    <property type="match status" value="1"/>
</dbReference>
<keyword evidence="9 14" id="KW-0418">Kinase</keyword>
<feature type="binding site" evidence="14">
    <location>
        <position position="244"/>
    </location>
    <ligand>
        <name>substrate</name>
        <note>ligand shared between dimeric partners</note>
    </ligand>
</feature>
<keyword evidence="8 14" id="KW-0547">Nucleotide-binding</keyword>
<dbReference type="PANTHER" id="PTHR13697">
    <property type="entry name" value="PHOSPHOFRUCTOKINASE"/>
    <property type="match status" value="1"/>
</dbReference>
<organism evidence="16 17">
    <name type="scientific">Sulfuricurvum kujiense (strain ATCC BAA-921 / DSM 16994 / JCM 11577 / YK-1)</name>
    <dbReference type="NCBI Taxonomy" id="709032"/>
    <lineage>
        <taxon>Bacteria</taxon>
        <taxon>Pseudomonadati</taxon>
        <taxon>Campylobacterota</taxon>
        <taxon>Epsilonproteobacteria</taxon>
        <taxon>Campylobacterales</taxon>
        <taxon>Sulfurimonadaceae</taxon>
        <taxon>Sulfuricurvum</taxon>
    </lineage>
</organism>
<dbReference type="EMBL" id="CP002355">
    <property type="protein sequence ID" value="ADR34541.1"/>
    <property type="molecule type" value="Genomic_DNA"/>
</dbReference>
<feature type="binding site" evidence="14">
    <location>
        <begin position="73"/>
        <end position="74"/>
    </location>
    <ligand>
        <name>ATP</name>
        <dbReference type="ChEBI" id="CHEBI:30616"/>
    </ligand>
</feature>
<dbReference type="Pfam" id="PF00365">
    <property type="entry name" value="PFK"/>
    <property type="match status" value="1"/>
</dbReference>
<feature type="binding site" description="in other chain" evidence="14">
    <location>
        <begin position="127"/>
        <end position="129"/>
    </location>
    <ligand>
        <name>substrate</name>
        <note>ligand shared between dimeric partners</note>
    </ligand>
</feature>
<evidence type="ECO:0000256" key="2">
    <source>
        <dbReference type="ARBA" id="ARBA00004496"/>
    </source>
</evidence>
<dbReference type="InterPro" id="IPR035966">
    <property type="entry name" value="PKF_sf"/>
</dbReference>
<evidence type="ECO:0000256" key="7">
    <source>
        <dbReference type="ARBA" id="ARBA00022723"/>
    </source>
</evidence>
<feature type="binding site" description="in other chain" evidence="14">
    <location>
        <begin position="250"/>
        <end position="253"/>
    </location>
    <ligand>
        <name>substrate</name>
        <note>ligand shared between dimeric partners</note>
    </ligand>
</feature>
<comment type="subunit">
    <text evidence="14">Homotetramer.</text>
</comment>
<dbReference type="InterPro" id="IPR015912">
    <property type="entry name" value="Phosphofructokinase_CS"/>
</dbReference>
<feature type="binding site" description="in other chain" evidence="14">
    <location>
        <position position="224"/>
    </location>
    <ligand>
        <name>substrate</name>
        <note>ligand shared between dimeric partners</note>
    </ligand>
</feature>
<evidence type="ECO:0000256" key="10">
    <source>
        <dbReference type="ARBA" id="ARBA00022840"/>
    </source>
</evidence>
<sequence>MNQKIAILCSGGDVSGMNPALKRFVEYAYARNLQPYFVRNGYEGLIDNHIVPADYHDVAGIITRGGTKIGSARSLRFKEASYRAVAAENLRSHGIDRLIVLGGDGSFRGMERFYHETGIAFCGIPSTIDNDINGTDYCLGVDTALGVIKDAIDQIRDTASSFHRAFVIETMGRDCGYLTLISAITSGAELCLIPELPVDIDDFKGCFQSQIAKGRDYFIAVVSEALDSKKVAEWFEKELGFESRVSVLGHIQRGGNPSVYDRLMAFKFVTYAIDALLEGKNHSIICYNKSHFNFKTIDEVALHPYRLDEELLNLAREQFLPTRCQM</sequence>
<dbReference type="PIRSF" id="PIRSF000532">
    <property type="entry name" value="ATP_PFK_prok"/>
    <property type="match status" value="1"/>
</dbReference>
<dbReference type="OrthoDB" id="9802503at2"/>
<dbReference type="GO" id="GO:0070095">
    <property type="term" value="F:fructose-6-phosphate binding"/>
    <property type="evidence" value="ECO:0007669"/>
    <property type="project" value="TreeGrafter"/>
</dbReference>
<dbReference type="AlphaFoldDB" id="E4U1R8"/>
<dbReference type="HOGENOM" id="CLU_020655_0_1_7"/>
<accession>E4U1R8</accession>
<evidence type="ECO:0000256" key="14">
    <source>
        <dbReference type="HAMAP-Rule" id="MF_00339"/>
    </source>
</evidence>
<reference evidence="16 17" key="1">
    <citation type="journal article" date="2012" name="Stand. Genomic Sci.">
        <title>Complete genome sequence of the sulfur compounds oxidizing chemolithoautotroph Sulfuricurvum kujiense type strain (YK-1(T)).</title>
        <authorList>
            <person name="Han C."/>
            <person name="Kotsyurbenko O."/>
            <person name="Chertkov O."/>
            <person name="Held B."/>
            <person name="Lapidus A."/>
            <person name="Nolan M."/>
            <person name="Lucas S."/>
            <person name="Hammon N."/>
            <person name="Deshpande S."/>
            <person name="Cheng J.F."/>
            <person name="Tapia R."/>
            <person name="Goodwin L.A."/>
            <person name="Pitluck S."/>
            <person name="Liolios K."/>
            <person name="Pagani I."/>
            <person name="Ivanova N."/>
            <person name="Mavromatis K."/>
            <person name="Mikhailova N."/>
            <person name="Pati A."/>
            <person name="Chen A."/>
            <person name="Palaniappan K."/>
            <person name="Land M."/>
            <person name="Hauser L."/>
            <person name="Chang Y.J."/>
            <person name="Jeffries C.D."/>
            <person name="Brambilla E.M."/>
            <person name="Rohde M."/>
            <person name="Spring S."/>
            <person name="Sikorski J."/>
            <person name="Goker M."/>
            <person name="Woyke T."/>
            <person name="Bristow J."/>
            <person name="Eisen J.A."/>
            <person name="Markowitz V."/>
            <person name="Hugenholtz P."/>
            <person name="Kyrpides N.C."/>
            <person name="Klenk H.P."/>
            <person name="Detter J.C."/>
        </authorList>
    </citation>
    <scope>NUCLEOTIDE SEQUENCE [LARGE SCALE GENOMIC DNA]</scope>
    <source>
        <strain evidence="17">ATCC BAA-921 / DSM 16994 / JCM 11577 / YK-1</strain>
    </source>
</reference>
<feature type="binding site" evidence="14">
    <location>
        <position position="104"/>
    </location>
    <ligand>
        <name>Mg(2+)</name>
        <dbReference type="ChEBI" id="CHEBI:18420"/>
        <note>catalytic</note>
    </ligand>
</feature>
<dbReference type="GO" id="GO:0030388">
    <property type="term" value="P:fructose 1,6-bisphosphate metabolic process"/>
    <property type="evidence" value="ECO:0007669"/>
    <property type="project" value="TreeGrafter"/>
</dbReference>
<proteinExistence type="inferred from homology"/>
<dbReference type="RefSeq" id="WP_013460738.1">
    <property type="nucleotide sequence ID" value="NC_014762.1"/>
</dbReference>
<dbReference type="InterPro" id="IPR012003">
    <property type="entry name" value="ATP_PFK_prok-type"/>
</dbReference>
<feature type="binding site" description="in other chain" evidence="14">
    <location>
        <begin position="171"/>
        <end position="173"/>
    </location>
    <ligand>
        <name>substrate</name>
        <note>ligand shared between dimeric partners</note>
    </ligand>
</feature>
<dbReference type="PROSITE" id="PS00433">
    <property type="entry name" value="PHOSPHOFRUCTOKINASE"/>
    <property type="match status" value="1"/>
</dbReference>
<dbReference type="KEGG" id="sku:Sulku_1881"/>
<evidence type="ECO:0000256" key="3">
    <source>
        <dbReference type="ARBA" id="ARBA00004679"/>
    </source>
</evidence>
<keyword evidence="17" id="KW-1185">Reference proteome</keyword>
<comment type="activity regulation">
    <text evidence="14">Allosterically activated by ADP and other diphosphonucleosides, and allosterically inhibited by phosphoenolpyruvate.</text>
</comment>
<keyword evidence="4 14" id="KW-0963">Cytoplasm</keyword>
<evidence type="ECO:0000256" key="5">
    <source>
        <dbReference type="ARBA" id="ARBA00022533"/>
    </source>
</evidence>
<dbReference type="PRINTS" id="PR00476">
    <property type="entry name" value="PHFRCTKINASE"/>
</dbReference>
<evidence type="ECO:0000256" key="13">
    <source>
        <dbReference type="ARBA" id="ARBA00048070"/>
    </source>
</evidence>
<feature type="domain" description="Phosphofructokinase" evidence="15">
    <location>
        <begin position="4"/>
        <end position="276"/>
    </location>
</feature>
<keyword evidence="5 14" id="KW-0021">Allosteric enzyme</keyword>
<comment type="catalytic activity">
    <reaction evidence="13 14">
        <text>beta-D-fructose 6-phosphate + ATP = beta-D-fructose 1,6-bisphosphate + ADP + H(+)</text>
        <dbReference type="Rhea" id="RHEA:16109"/>
        <dbReference type="ChEBI" id="CHEBI:15378"/>
        <dbReference type="ChEBI" id="CHEBI:30616"/>
        <dbReference type="ChEBI" id="CHEBI:32966"/>
        <dbReference type="ChEBI" id="CHEBI:57634"/>
        <dbReference type="ChEBI" id="CHEBI:456216"/>
        <dbReference type="EC" id="2.7.1.11"/>
    </reaction>
</comment>
<dbReference type="NCBIfam" id="NF002872">
    <property type="entry name" value="PRK03202.1"/>
    <property type="match status" value="1"/>
</dbReference>
<dbReference type="GO" id="GO:0061621">
    <property type="term" value="P:canonical glycolysis"/>
    <property type="evidence" value="ECO:0007669"/>
    <property type="project" value="TreeGrafter"/>
</dbReference>
<dbReference type="HAMAP" id="MF_00339">
    <property type="entry name" value="Phosphofructokinase_I_B1"/>
    <property type="match status" value="1"/>
</dbReference>
<feature type="active site" description="Proton acceptor" evidence="14">
    <location>
        <position position="129"/>
    </location>
</feature>
<comment type="cofactor">
    <cofactor evidence="1 14">
        <name>Mg(2+)</name>
        <dbReference type="ChEBI" id="CHEBI:18420"/>
    </cofactor>
</comment>